<evidence type="ECO:0000259" key="1">
    <source>
        <dbReference type="Pfam" id="PF13569"/>
    </source>
</evidence>
<evidence type="ECO:0000313" key="2">
    <source>
        <dbReference type="EMBL" id="SCE67570.1"/>
    </source>
</evidence>
<dbReference type="OrthoDB" id="4518949at2"/>
<dbReference type="AlphaFoldDB" id="A0A1C4U787"/>
<keyword evidence="3" id="KW-1185">Reference proteome</keyword>
<feature type="domain" description="DUF4132" evidence="1">
    <location>
        <begin position="26"/>
        <end position="210"/>
    </location>
</feature>
<dbReference type="RefSeq" id="WP_089016511.1">
    <property type="nucleotide sequence ID" value="NZ_LT607412.1"/>
</dbReference>
<reference evidence="3" key="1">
    <citation type="submission" date="2016-06" db="EMBL/GenBank/DDBJ databases">
        <authorList>
            <person name="Varghese N."/>
            <person name="Submissions Spin"/>
        </authorList>
    </citation>
    <scope>NUCLEOTIDE SEQUENCE [LARGE SCALE GENOMIC DNA]</scope>
    <source>
        <strain evidence="3">DSM 44875</strain>
    </source>
</reference>
<gene>
    <name evidence="2" type="ORF">GA0070607_0257</name>
</gene>
<accession>A0A1C4U787</accession>
<proteinExistence type="predicted"/>
<dbReference type="EMBL" id="LT607412">
    <property type="protein sequence ID" value="SCE67570.1"/>
    <property type="molecule type" value="Genomic_DNA"/>
</dbReference>
<sequence length="291" mass="32177">MGWLAAGADYEVSLERGKVIARNRQGRLLKGLPKALRDTDVVVGLRQLSEWLKRHEVSCRREVEQWMVRSLPVPTTVICEVWADEAWRTSLRDLVVVPIDGAGRWDTDRAGLLRDADPEKGLGVVDLDGESGRLTAVQVVLPHPVGLPDLADLREFAADLGVRQETLQLFREVWALPESLDERRRDLPRYAGGRYKELRHVQARATSAGYRVQGGAASVRVWEDGVPMVASVWIGEGDPLYETEIGPLYFTDPEGEAVALAAVGPVAWSEGMRMAANLHAGRVVDEDGERA</sequence>
<name>A0A1C4U787_9ACTN</name>
<dbReference type="Pfam" id="PF13569">
    <property type="entry name" value="DUF4132"/>
    <property type="match status" value="1"/>
</dbReference>
<organism evidence="2 3">
    <name type="scientific">Micromonospora coriariae</name>
    <dbReference type="NCBI Taxonomy" id="285665"/>
    <lineage>
        <taxon>Bacteria</taxon>
        <taxon>Bacillati</taxon>
        <taxon>Actinomycetota</taxon>
        <taxon>Actinomycetes</taxon>
        <taxon>Micromonosporales</taxon>
        <taxon>Micromonosporaceae</taxon>
        <taxon>Micromonospora</taxon>
    </lineage>
</organism>
<dbReference type="InterPro" id="IPR025406">
    <property type="entry name" value="DUF4132"/>
</dbReference>
<dbReference type="Proteomes" id="UP000198243">
    <property type="component" value="Chromosome I"/>
</dbReference>
<evidence type="ECO:0000313" key="3">
    <source>
        <dbReference type="Proteomes" id="UP000198243"/>
    </source>
</evidence>
<protein>
    <recommendedName>
        <fullName evidence="1">DUF4132 domain-containing protein</fullName>
    </recommendedName>
</protein>